<evidence type="ECO:0000313" key="1">
    <source>
        <dbReference type="EMBL" id="SPK76258.1"/>
    </source>
</evidence>
<accession>A0A375IQ56</accession>
<dbReference type="AlphaFoldDB" id="A0A375IQ56"/>
<sequence>MWIGNATGAAPVDAGCGQYDACGAAGRCVNGVAACRCAGQRAFYRIQKKKPPGGLAACRECVGGVN</sequence>
<geneLocation type="plasmid" evidence="1">
    <name>II</name>
</geneLocation>
<evidence type="ECO:0000313" key="2">
    <source>
        <dbReference type="Proteomes" id="UP000255505"/>
    </source>
</evidence>
<organism evidence="1 2">
    <name type="scientific">Cupriavidus taiwanensis</name>
    <dbReference type="NCBI Taxonomy" id="164546"/>
    <lineage>
        <taxon>Bacteria</taxon>
        <taxon>Pseudomonadati</taxon>
        <taxon>Pseudomonadota</taxon>
        <taxon>Betaproteobacteria</taxon>
        <taxon>Burkholderiales</taxon>
        <taxon>Burkholderiaceae</taxon>
        <taxon>Cupriavidus</taxon>
    </lineage>
</organism>
<name>A0A375IQ56_9BURK</name>
<dbReference type="EMBL" id="LT991977">
    <property type="protein sequence ID" value="SPK76258.1"/>
    <property type="molecule type" value="Genomic_DNA"/>
</dbReference>
<dbReference type="Proteomes" id="UP000255505">
    <property type="component" value="Plasmid II"/>
</dbReference>
<gene>
    <name evidence="1" type="ORF">CT19425_MP70426</name>
</gene>
<keyword evidence="1" id="KW-0614">Plasmid</keyword>
<proteinExistence type="predicted"/>
<reference evidence="1 2" key="1">
    <citation type="submission" date="2018-01" db="EMBL/GenBank/DDBJ databases">
        <authorList>
            <person name="Gaut B.S."/>
            <person name="Morton B.R."/>
            <person name="Clegg M.T."/>
            <person name="Duvall M.R."/>
        </authorList>
    </citation>
    <scope>NUCLEOTIDE SEQUENCE [LARGE SCALE GENOMIC DNA]</scope>
    <source>
        <strain evidence="1">Cupriavidus taiwanensis LMG 19425</strain>
        <plasmid evidence="2">Plasmid ii</plasmid>
    </source>
</reference>
<protein>
    <submittedName>
        <fullName evidence="1">Uncharacterized protein</fullName>
    </submittedName>
</protein>